<evidence type="ECO:0000256" key="3">
    <source>
        <dbReference type="ARBA" id="ARBA00022692"/>
    </source>
</evidence>
<protein>
    <submittedName>
        <fullName evidence="7">CD36 protein</fullName>
    </submittedName>
</protein>
<dbReference type="GO" id="GO:0005044">
    <property type="term" value="F:scavenger receptor activity"/>
    <property type="evidence" value="ECO:0007669"/>
    <property type="project" value="TreeGrafter"/>
</dbReference>
<gene>
    <name evidence="7" type="primary">Cd36</name>
    <name evidence="7" type="ORF">CORCRI_R08342</name>
</gene>
<evidence type="ECO:0000256" key="5">
    <source>
        <dbReference type="ARBA" id="ARBA00023136"/>
    </source>
</evidence>
<dbReference type="GO" id="GO:0005737">
    <property type="term" value="C:cytoplasm"/>
    <property type="evidence" value="ECO:0007669"/>
    <property type="project" value="TreeGrafter"/>
</dbReference>
<dbReference type="GO" id="GO:0030169">
    <property type="term" value="F:low-density lipoprotein particle binding"/>
    <property type="evidence" value="ECO:0007669"/>
    <property type="project" value="TreeGrafter"/>
</dbReference>
<keyword evidence="4" id="KW-1133">Transmembrane helix</keyword>
<keyword evidence="5" id="KW-0472">Membrane</keyword>
<dbReference type="Pfam" id="PF01130">
    <property type="entry name" value="CD36"/>
    <property type="match status" value="1"/>
</dbReference>
<evidence type="ECO:0000256" key="1">
    <source>
        <dbReference type="ARBA" id="ARBA00004370"/>
    </source>
</evidence>
<evidence type="ECO:0000313" key="8">
    <source>
        <dbReference type="Proteomes" id="UP000621168"/>
    </source>
</evidence>
<dbReference type="GO" id="GO:0005901">
    <property type="term" value="C:caveola"/>
    <property type="evidence" value="ECO:0007669"/>
    <property type="project" value="TreeGrafter"/>
</dbReference>
<keyword evidence="6" id="KW-0325">Glycoprotein</keyword>
<dbReference type="GO" id="GO:0019915">
    <property type="term" value="P:lipid storage"/>
    <property type="evidence" value="ECO:0007669"/>
    <property type="project" value="TreeGrafter"/>
</dbReference>
<comment type="caution">
    <text evidence="7">The sequence shown here is derived from an EMBL/GenBank/DDBJ whole genome shotgun (WGS) entry which is preliminary data.</text>
</comment>
<evidence type="ECO:0000256" key="2">
    <source>
        <dbReference type="ARBA" id="ARBA00010532"/>
    </source>
</evidence>
<dbReference type="GO" id="GO:0006898">
    <property type="term" value="P:receptor-mediated endocytosis"/>
    <property type="evidence" value="ECO:0007669"/>
    <property type="project" value="TreeGrafter"/>
</dbReference>
<name>A0A851LXQ2_CORCR</name>
<dbReference type="OrthoDB" id="195015at2759"/>
<dbReference type="InterPro" id="IPR002159">
    <property type="entry name" value="CD36_fam"/>
</dbReference>
<comment type="similarity">
    <text evidence="2">Belongs to the CD36 family.</text>
</comment>
<dbReference type="GO" id="GO:0009986">
    <property type="term" value="C:cell surface"/>
    <property type="evidence" value="ECO:0007669"/>
    <property type="project" value="TreeGrafter"/>
</dbReference>
<dbReference type="GO" id="GO:0034383">
    <property type="term" value="P:low-density lipoprotein particle clearance"/>
    <property type="evidence" value="ECO:0007669"/>
    <property type="project" value="TreeGrafter"/>
</dbReference>
<accession>A0A851LXQ2</accession>
<keyword evidence="8" id="KW-1185">Reference proteome</keyword>
<feature type="non-terminal residue" evidence="7">
    <location>
        <position position="197"/>
    </location>
</feature>
<dbReference type="PANTHER" id="PTHR11923:SF12">
    <property type="entry name" value="PLATELET GLYCOPROTEIN 4"/>
    <property type="match status" value="1"/>
</dbReference>
<feature type="non-terminal residue" evidence="7">
    <location>
        <position position="1"/>
    </location>
</feature>
<organism evidence="7 8">
    <name type="scientific">Corythaeola cristata</name>
    <name type="common">Great blue turaco</name>
    <dbReference type="NCBI Taxonomy" id="103954"/>
    <lineage>
        <taxon>Eukaryota</taxon>
        <taxon>Metazoa</taxon>
        <taxon>Chordata</taxon>
        <taxon>Craniata</taxon>
        <taxon>Vertebrata</taxon>
        <taxon>Euteleostomi</taxon>
        <taxon>Archelosauria</taxon>
        <taxon>Archosauria</taxon>
        <taxon>Dinosauria</taxon>
        <taxon>Saurischia</taxon>
        <taxon>Theropoda</taxon>
        <taxon>Coelurosauria</taxon>
        <taxon>Aves</taxon>
        <taxon>Neognathae</taxon>
        <taxon>Neoaves</taxon>
        <taxon>Otidimorphae</taxon>
        <taxon>Musophagiformes</taxon>
        <taxon>Musophagidae</taxon>
        <taxon>Corythaeola</taxon>
    </lineage>
</organism>
<reference evidence="7" key="1">
    <citation type="submission" date="2019-09" db="EMBL/GenBank/DDBJ databases">
        <title>Bird 10,000 Genomes (B10K) Project - Family phase.</title>
        <authorList>
            <person name="Zhang G."/>
        </authorList>
    </citation>
    <scope>NUCLEOTIDE SEQUENCE</scope>
    <source>
        <strain evidence="7">B10K-CU-031-40</strain>
    </source>
</reference>
<sequence>EAVISNGTIAFENWLVPGSSVYRQFWIFDVQNPSEVLEQGARPKLEQRGPYTYRENSPELKFGFEIPALHFIKTNCLPLCKLCPVIVLLRSAAPALYTNTFIQLLLNTWIKSSKSSMLQNRTVKELLWGYKDPFLNKVPFPLDPVLGVFYPVSETNVKAKPSVIILFYFILFTDGASFPPFVKKDQILRFFSSDICR</sequence>
<proteinExistence type="inferred from homology"/>
<dbReference type="AlphaFoldDB" id="A0A851LXQ2"/>
<evidence type="ECO:0000256" key="4">
    <source>
        <dbReference type="ARBA" id="ARBA00022989"/>
    </source>
</evidence>
<dbReference type="GO" id="GO:0005041">
    <property type="term" value="F:low-density lipoprotein particle receptor activity"/>
    <property type="evidence" value="ECO:0007669"/>
    <property type="project" value="TreeGrafter"/>
</dbReference>
<dbReference type="Proteomes" id="UP000621168">
    <property type="component" value="Unassembled WGS sequence"/>
</dbReference>
<keyword evidence="3" id="KW-0812">Transmembrane</keyword>
<dbReference type="GO" id="GO:0150094">
    <property type="term" value="P:amyloid-beta clearance by cellular catabolic process"/>
    <property type="evidence" value="ECO:0007669"/>
    <property type="project" value="TreeGrafter"/>
</dbReference>
<dbReference type="GO" id="GO:0042953">
    <property type="term" value="P:lipoprotein transport"/>
    <property type="evidence" value="ECO:0007669"/>
    <property type="project" value="TreeGrafter"/>
</dbReference>
<dbReference type="PANTHER" id="PTHR11923">
    <property type="entry name" value="SCAVENGER RECEPTOR CLASS B TYPE-1 SR-B1"/>
    <property type="match status" value="1"/>
</dbReference>
<evidence type="ECO:0000256" key="6">
    <source>
        <dbReference type="ARBA" id="ARBA00023180"/>
    </source>
</evidence>
<dbReference type="GO" id="GO:0044539">
    <property type="term" value="P:long-chain fatty acid import into cell"/>
    <property type="evidence" value="ECO:0007669"/>
    <property type="project" value="TreeGrafter"/>
</dbReference>
<dbReference type="EMBL" id="WBMX01006454">
    <property type="protein sequence ID" value="NXC20320.1"/>
    <property type="molecule type" value="Genomic_DNA"/>
</dbReference>
<dbReference type="PRINTS" id="PR01609">
    <property type="entry name" value="CD36FAMILY"/>
</dbReference>
<evidence type="ECO:0000313" key="7">
    <source>
        <dbReference type="EMBL" id="NXC20320.1"/>
    </source>
</evidence>
<comment type="subcellular location">
    <subcellularLocation>
        <location evidence="1">Membrane</location>
    </subcellularLocation>
</comment>